<dbReference type="InterPro" id="IPR015943">
    <property type="entry name" value="WD40/YVTN_repeat-like_dom_sf"/>
</dbReference>
<keyword evidence="7 9" id="KW-0810">Translation regulation</keyword>
<dbReference type="GO" id="GO:0022627">
    <property type="term" value="C:cytosolic small ribosomal subunit"/>
    <property type="evidence" value="ECO:0007669"/>
    <property type="project" value="TreeGrafter"/>
</dbReference>
<feature type="region of interest" description="Disordered" evidence="10">
    <location>
        <begin position="526"/>
        <end position="604"/>
    </location>
</feature>
<sequence>MASGNTPTLALRSAKGVEVWKPEQQKQQLTFLPDARFTPDQSKSCRAIVYSPDGRFLAWANGSTVQLCRVVAGGWKTLASLPRPKACYLRFSPLSNYLMTWETYTENPAATDLPKERPNLFIYRADTGEEVFSIIQKRHQDWQMHWSCDETIAALLVGGEALFYEHGPSGPGFKQVVKRFGGLRNGGISVAPGPSPPHIGVYMPGTKGAPSMCRLFKYPNLELNQPVASKSFFQADKVDMMWNRKGTGLILMTSTDVDTSGVSYYGKQALHYMTPKGDSCGIQLKAEGPIHDVAWSPKSTEFCVVYGFMPARATLFNLKCDIVYDFEPGNRNSIFYNDFGNLVLFGGFGNLPGYIETWDLARRKKLASFKAPDTTLLEWHPAGDTFLTATTAPRLRMSNGFKVWHYSGALLGEYDWSGELLEVIWQKYPPGTYKVPAISDEKIEGIVSATPVASKQKYIPPGARGNVTVTASGETIDLRPPIPGLPVGYRSSVQIKTSRKNKKAANKAAAAAAAAAATAGGGAAAAVPASEGETGGETATAPPPAVPKKQAAKKNAKNNAGTGELANVNGAATTKPSGPSTNDVANGPPKASPTGDPNKDKKIKAIHKKLKDIKLLKEKHERGETLVQTQIVKMNSESQLRKELEELKVA</sequence>
<evidence type="ECO:0000259" key="11">
    <source>
        <dbReference type="Pfam" id="PF08662"/>
    </source>
</evidence>
<evidence type="ECO:0000256" key="3">
    <source>
        <dbReference type="ARBA" id="ARBA00013819"/>
    </source>
</evidence>
<dbReference type="VEuPathDB" id="VectorBase:ASTEI20_042162"/>
<keyword evidence="6" id="KW-0677">Repeat</keyword>
<evidence type="ECO:0000256" key="4">
    <source>
        <dbReference type="ARBA" id="ARBA00022540"/>
    </source>
</evidence>
<dbReference type="GO" id="GO:0043022">
    <property type="term" value="F:ribosome binding"/>
    <property type="evidence" value="ECO:0007669"/>
    <property type="project" value="UniProtKB-UniRule"/>
</dbReference>
<evidence type="ECO:0000256" key="8">
    <source>
        <dbReference type="ARBA" id="ARBA00022917"/>
    </source>
</evidence>
<evidence type="ECO:0000313" key="13">
    <source>
        <dbReference type="Proteomes" id="UP000076408"/>
    </source>
</evidence>
<comment type="similarity">
    <text evidence="2 9">Belongs to the WD repeat EIF2A family.</text>
</comment>
<keyword evidence="5" id="KW-0853">WD repeat</keyword>
<dbReference type="VEuPathDB" id="VectorBase:ASTE000697"/>
<dbReference type="Proteomes" id="UP000076408">
    <property type="component" value="Unassembled WGS sequence"/>
</dbReference>
<dbReference type="PANTHER" id="PTHR13227:SF0">
    <property type="entry name" value="EUKARYOTIC TRANSLATION INITIATION FACTOR 2A"/>
    <property type="match status" value="1"/>
</dbReference>
<dbReference type="InterPro" id="IPR013979">
    <property type="entry name" value="TIF_beta_prop-like"/>
</dbReference>
<dbReference type="STRING" id="30069.A0A182YHN6"/>
<dbReference type="GO" id="GO:0003743">
    <property type="term" value="F:translation initiation factor activity"/>
    <property type="evidence" value="ECO:0007669"/>
    <property type="project" value="UniProtKB-UniRule"/>
</dbReference>
<dbReference type="PANTHER" id="PTHR13227">
    <property type="entry name" value="EUKARYOTIC TRANSLATION INITIATION FACTOR 2A"/>
    <property type="match status" value="1"/>
</dbReference>
<dbReference type="Gene3D" id="2.130.10.10">
    <property type="entry name" value="YVTN repeat-like/Quinoprotein amine dehydrogenase"/>
    <property type="match status" value="2"/>
</dbReference>
<evidence type="ECO:0000313" key="12">
    <source>
        <dbReference type="EnsemblMetazoa" id="ASTEI07972-PA"/>
    </source>
</evidence>
<reference evidence="13" key="1">
    <citation type="journal article" date="2014" name="Genome Biol.">
        <title>Genome analysis of a major urban malaria vector mosquito, Anopheles stephensi.</title>
        <authorList>
            <person name="Jiang X."/>
            <person name="Peery A."/>
            <person name="Hall A.B."/>
            <person name="Sharma A."/>
            <person name="Chen X.G."/>
            <person name="Waterhouse R.M."/>
            <person name="Komissarov A."/>
            <person name="Riehle M.M."/>
            <person name="Shouche Y."/>
            <person name="Sharakhova M.V."/>
            <person name="Lawson D."/>
            <person name="Pakpour N."/>
            <person name="Arensburger P."/>
            <person name="Davidson V.L."/>
            <person name="Eiglmeier K."/>
            <person name="Emrich S."/>
            <person name="George P."/>
            <person name="Kennedy R.C."/>
            <person name="Mane S.P."/>
            <person name="Maslen G."/>
            <person name="Oringanje C."/>
            <person name="Qi Y."/>
            <person name="Settlage R."/>
            <person name="Tojo M."/>
            <person name="Tubio J.M."/>
            <person name="Unger M.F."/>
            <person name="Wang B."/>
            <person name="Vernick K.D."/>
            <person name="Ribeiro J.M."/>
            <person name="James A.A."/>
            <person name="Michel K."/>
            <person name="Riehle M.A."/>
            <person name="Luckhart S."/>
            <person name="Sharakhov I.V."/>
            <person name="Tu Z."/>
        </authorList>
    </citation>
    <scope>NUCLEOTIDE SEQUENCE [LARGE SCALE GENOMIC DNA]</scope>
    <source>
        <strain evidence="13">Indian</strain>
    </source>
</reference>
<organism evidence="12 13">
    <name type="scientific">Anopheles stephensi</name>
    <name type="common">Indo-Pakistan malaria mosquito</name>
    <dbReference type="NCBI Taxonomy" id="30069"/>
    <lineage>
        <taxon>Eukaryota</taxon>
        <taxon>Metazoa</taxon>
        <taxon>Ecdysozoa</taxon>
        <taxon>Arthropoda</taxon>
        <taxon>Hexapoda</taxon>
        <taxon>Insecta</taxon>
        <taxon>Pterygota</taxon>
        <taxon>Neoptera</taxon>
        <taxon>Endopterygota</taxon>
        <taxon>Diptera</taxon>
        <taxon>Nematocera</taxon>
        <taxon>Culicoidea</taxon>
        <taxon>Culicidae</taxon>
        <taxon>Anophelinae</taxon>
        <taxon>Anopheles</taxon>
    </lineage>
</organism>
<dbReference type="Pfam" id="PF08662">
    <property type="entry name" value="eIF2A"/>
    <property type="match status" value="1"/>
</dbReference>
<evidence type="ECO:0000256" key="5">
    <source>
        <dbReference type="ARBA" id="ARBA00022574"/>
    </source>
</evidence>
<evidence type="ECO:0000256" key="6">
    <source>
        <dbReference type="ARBA" id="ARBA00022737"/>
    </source>
</evidence>
<dbReference type="GO" id="GO:0000049">
    <property type="term" value="F:tRNA binding"/>
    <property type="evidence" value="ECO:0007669"/>
    <property type="project" value="UniProtKB-UniRule"/>
</dbReference>
<dbReference type="PIRSF" id="PIRSF017222">
    <property type="entry name" value="eIF2A"/>
    <property type="match status" value="1"/>
</dbReference>
<keyword evidence="4 9" id="KW-0396">Initiation factor</keyword>
<proteinExistence type="inferred from homology"/>
<dbReference type="VEuPathDB" id="VectorBase:ASTEI07972"/>
<accession>A0A182YHN6</accession>
<evidence type="ECO:0000256" key="2">
    <source>
        <dbReference type="ARBA" id="ARBA00009573"/>
    </source>
</evidence>
<protein>
    <recommendedName>
        <fullName evidence="3 9">Eukaryotic translation initiation factor 2A</fullName>
        <shortName evidence="9">eIF-2A</shortName>
    </recommendedName>
</protein>
<feature type="compositionally biased region" description="Polar residues" evidence="10">
    <location>
        <begin position="570"/>
        <end position="584"/>
    </location>
</feature>
<name>A0A182YHN6_ANOST</name>
<evidence type="ECO:0000256" key="1">
    <source>
        <dbReference type="ARBA" id="ARBA00003993"/>
    </source>
</evidence>
<keyword evidence="13" id="KW-1185">Reference proteome</keyword>
<dbReference type="SUPFAM" id="SSF82171">
    <property type="entry name" value="DPP6 N-terminal domain-like"/>
    <property type="match status" value="1"/>
</dbReference>
<reference evidence="12" key="2">
    <citation type="submission" date="2020-05" db="UniProtKB">
        <authorList>
            <consortium name="EnsemblMetazoa"/>
        </authorList>
    </citation>
    <scope>IDENTIFICATION</scope>
    <source>
        <strain evidence="12">Indian</strain>
    </source>
</reference>
<keyword evidence="8 9" id="KW-0648">Protein biosynthesis</keyword>
<dbReference type="InterPro" id="IPR011387">
    <property type="entry name" value="TIF2A"/>
</dbReference>
<comment type="function">
    <text evidence="1 9">Functions in the early steps of protein synthesis of a small number of specific mRNAs. Acts by directing the binding of methionyl-tRNAi to 40S ribosomal subunits. In contrast to the eIF-2 complex, it binds methionyl-tRNAi to 40S subunits in a codon-dependent manner, whereas the eIF-2 complex binds methionyl-tRNAi to 40S subunits in a GTP-dependent manner.</text>
</comment>
<evidence type="ECO:0000256" key="10">
    <source>
        <dbReference type="SAM" id="MobiDB-lite"/>
    </source>
</evidence>
<evidence type="ECO:0000256" key="7">
    <source>
        <dbReference type="ARBA" id="ARBA00022845"/>
    </source>
</evidence>
<dbReference type="AlphaFoldDB" id="A0A182YHN6"/>
<feature type="compositionally biased region" description="Low complexity" evidence="10">
    <location>
        <begin position="526"/>
        <end position="540"/>
    </location>
</feature>
<dbReference type="OMA" id="RCCAYSP"/>
<dbReference type="EnsemblMetazoa" id="ASTEI07972-RA">
    <property type="protein sequence ID" value="ASTEI07972-PA"/>
    <property type="gene ID" value="ASTEI07972"/>
</dbReference>
<dbReference type="GO" id="GO:0003729">
    <property type="term" value="F:mRNA binding"/>
    <property type="evidence" value="ECO:0007669"/>
    <property type="project" value="TreeGrafter"/>
</dbReference>
<feature type="domain" description="Translation initiation factor beta propellor-like" evidence="11">
    <location>
        <begin position="230"/>
        <end position="423"/>
    </location>
</feature>
<evidence type="ECO:0000256" key="9">
    <source>
        <dbReference type="PIRNR" id="PIRNR017222"/>
    </source>
</evidence>
<dbReference type="GO" id="GO:0006417">
    <property type="term" value="P:regulation of translation"/>
    <property type="evidence" value="ECO:0007669"/>
    <property type="project" value="UniProtKB-KW"/>
</dbReference>